<keyword evidence="2" id="KW-0238">DNA-binding</keyword>
<dbReference type="SUPFAM" id="SSF46785">
    <property type="entry name" value="Winged helix' DNA-binding domain"/>
    <property type="match status" value="1"/>
</dbReference>
<dbReference type="InterPro" id="IPR036390">
    <property type="entry name" value="WH_DNA-bd_sf"/>
</dbReference>
<feature type="domain" description="HTH marR-type" evidence="5">
    <location>
        <begin position="23"/>
        <end position="158"/>
    </location>
</feature>
<dbReference type="InterPro" id="IPR039422">
    <property type="entry name" value="MarR/SlyA-like"/>
</dbReference>
<dbReference type="EMBL" id="BOPC01000088">
    <property type="protein sequence ID" value="GIJ29908.1"/>
    <property type="molecule type" value="Genomic_DNA"/>
</dbReference>
<keyword evidence="1" id="KW-0805">Transcription regulation</keyword>
<feature type="region of interest" description="Disordered" evidence="4">
    <location>
        <begin position="166"/>
        <end position="187"/>
    </location>
</feature>
<protein>
    <submittedName>
        <fullName evidence="6">MarR family transcriptional regulator</fullName>
    </submittedName>
</protein>
<keyword evidence="7" id="KW-1185">Reference proteome</keyword>
<evidence type="ECO:0000313" key="7">
    <source>
        <dbReference type="Proteomes" id="UP000653076"/>
    </source>
</evidence>
<dbReference type="InterPro" id="IPR036388">
    <property type="entry name" value="WH-like_DNA-bd_sf"/>
</dbReference>
<dbReference type="Gene3D" id="1.10.10.10">
    <property type="entry name" value="Winged helix-like DNA-binding domain superfamily/Winged helix DNA-binding domain"/>
    <property type="match status" value="1"/>
</dbReference>
<evidence type="ECO:0000256" key="2">
    <source>
        <dbReference type="ARBA" id="ARBA00023125"/>
    </source>
</evidence>
<evidence type="ECO:0000313" key="6">
    <source>
        <dbReference type="EMBL" id="GIJ29908.1"/>
    </source>
</evidence>
<dbReference type="InterPro" id="IPR000835">
    <property type="entry name" value="HTH_MarR-typ"/>
</dbReference>
<evidence type="ECO:0000256" key="3">
    <source>
        <dbReference type="ARBA" id="ARBA00023163"/>
    </source>
</evidence>
<dbReference type="PANTHER" id="PTHR33164:SF94">
    <property type="entry name" value="TRANSCRIPTIONAL REGULATORY PROTEIN-RELATED"/>
    <property type="match status" value="1"/>
</dbReference>
<keyword evidence="3" id="KW-0804">Transcription</keyword>
<feature type="region of interest" description="Disordered" evidence="4">
    <location>
        <begin position="1"/>
        <end position="21"/>
    </location>
</feature>
<proteinExistence type="predicted"/>
<dbReference type="PANTHER" id="PTHR33164">
    <property type="entry name" value="TRANSCRIPTIONAL REGULATOR, MARR FAMILY"/>
    <property type="match status" value="1"/>
</dbReference>
<evidence type="ECO:0000256" key="4">
    <source>
        <dbReference type="SAM" id="MobiDB-lite"/>
    </source>
</evidence>
<gene>
    <name evidence="6" type="ORF">Vqi01_50700</name>
</gene>
<dbReference type="PROSITE" id="PS01117">
    <property type="entry name" value="HTH_MARR_1"/>
    <property type="match status" value="1"/>
</dbReference>
<dbReference type="PROSITE" id="PS50995">
    <property type="entry name" value="HTH_MARR_2"/>
    <property type="match status" value="1"/>
</dbReference>
<dbReference type="SMART" id="SM00347">
    <property type="entry name" value="HTH_MARR"/>
    <property type="match status" value="1"/>
</dbReference>
<dbReference type="Pfam" id="PF01047">
    <property type="entry name" value="MarR"/>
    <property type="match status" value="1"/>
</dbReference>
<evidence type="ECO:0000259" key="5">
    <source>
        <dbReference type="PROSITE" id="PS50995"/>
    </source>
</evidence>
<dbReference type="InterPro" id="IPR023187">
    <property type="entry name" value="Tscrpt_reg_MarR-type_CS"/>
</dbReference>
<name>A0ABQ4JH15_9ACTN</name>
<reference evidence="6 7" key="1">
    <citation type="submission" date="2021-01" db="EMBL/GenBank/DDBJ databases">
        <title>Whole genome shotgun sequence of Verrucosispora qiuiae NBRC 106684.</title>
        <authorList>
            <person name="Komaki H."/>
            <person name="Tamura T."/>
        </authorList>
    </citation>
    <scope>NUCLEOTIDE SEQUENCE [LARGE SCALE GENOMIC DNA]</scope>
    <source>
        <strain evidence="6 7">NBRC 106684</strain>
    </source>
</reference>
<organism evidence="6 7">
    <name type="scientific">Micromonospora qiuiae</name>
    <dbReference type="NCBI Taxonomy" id="502268"/>
    <lineage>
        <taxon>Bacteria</taxon>
        <taxon>Bacillati</taxon>
        <taxon>Actinomycetota</taxon>
        <taxon>Actinomycetes</taxon>
        <taxon>Micromonosporales</taxon>
        <taxon>Micromonosporaceae</taxon>
        <taxon>Micromonospora</taxon>
    </lineage>
</organism>
<comment type="caution">
    <text evidence="6">The sequence shown here is derived from an EMBL/GenBank/DDBJ whole genome shotgun (WGS) entry which is preliminary data.</text>
</comment>
<accession>A0ABQ4JH15</accession>
<dbReference type="Proteomes" id="UP000653076">
    <property type="component" value="Unassembled WGS sequence"/>
</dbReference>
<evidence type="ECO:0000256" key="1">
    <source>
        <dbReference type="ARBA" id="ARBA00023015"/>
    </source>
</evidence>
<sequence length="187" mass="20326">MTDGAGAVGQGQRDNRRGRRVERPDLAAAIDAAAEALVGVLDSAVSRHRLAVSPIQLRVLALLSSRPETNVNGLAELLDVVPSSASRLCDRLEAIGLLRRVADPRDRREVRLEPTTAAQALLGEVRSRRHEAVRTVLDRMPARSQQDLLRALLAFGQAATAVKSADAATRSAPPPDTLYHPRTHWTW</sequence>